<dbReference type="Gene3D" id="3.40.109.10">
    <property type="entry name" value="NADH Oxidase"/>
    <property type="match status" value="1"/>
</dbReference>
<gene>
    <name evidence="10" type="ORF">ACFFGX_11685</name>
</gene>
<dbReference type="SUPFAM" id="SSF55469">
    <property type="entry name" value="FMN-dependent nitroreductase-like"/>
    <property type="match status" value="1"/>
</dbReference>
<keyword evidence="4 8" id="KW-0288">FMN</keyword>
<comment type="similarity">
    <text evidence="2 8">Belongs to the nitroreductase family.</text>
</comment>
<dbReference type="Proteomes" id="UP001589891">
    <property type="component" value="Unassembled WGS sequence"/>
</dbReference>
<dbReference type="EC" id="1.-.-.-" evidence="8"/>
<keyword evidence="11" id="KW-1185">Reference proteome</keyword>
<evidence type="ECO:0000256" key="4">
    <source>
        <dbReference type="ARBA" id="ARBA00022643"/>
    </source>
</evidence>
<dbReference type="InterPro" id="IPR026021">
    <property type="entry name" value="YdjA-like"/>
</dbReference>
<dbReference type="CDD" id="cd02135">
    <property type="entry name" value="YdjA-like"/>
    <property type="match status" value="1"/>
</dbReference>
<evidence type="ECO:0000259" key="9">
    <source>
        <dbReference type="Pfam" id="PF00881"/>
    </source>
</evidence>
<sequence length="186" mass="20101">MEALDALLNRVSVARLRDPAPSAEQRERLFAAALRVPDHAQLRPWRFLSVEGEARVRLGELFARAIADNQPDVHEAVLQKARSAPLRAPLLVVVIASPKAHPRVPEIEQVLSAGCAAHALLLAAHAQGLGAMWRTGDVAYDPLVAAGLGLAGNERIVGFLYLGTPEGEPRVPHRLDTVEFVDAWLG</sequence>
<dbReference type="Pfam" id="PF00881">
    <property type="entry name" value="Nitroreductase"/>
    <property type="match status" value="1"/>
</dbReference>
<evidence type="ECO:0000256" key="3">
    <source>
        <dbReference type="ARBA" id="ARBA00022630"/>
    </source>
</evidence>
<evidence type="ECO:0000313" key="11">
    <source>
        <dbReference type="Proteomes" id="UP001589891"/>
    </source>
</evidence>
<keyword evidence="7 8" id="KW-0520">NAD</keyword>
<organism evidence="10 11">
    <name type="scientific">Azorhizophilus paspali</name>
    <name type="common">Azotobacter paspali</name>
    <dbReference type="NCBI Taxonomy" id="69963"/>
    <lineage>
        <taxon>Bacteria</taxon>
        <taxon>Pseudomonadati</taxon>
        <taxon>Pseudomonadota</taxon>
        <taxon>Gammaproteobacteria</taxon>
        <taxon>Pseudomonadales</taxon>
        <taxon>Pseudomonadaceae</taxon>
        <taxon>Azorhizophilus</taxon>
    </lineage>
</organism>
<evidence type="ECO:0000256" key="7">
    <source>
        <dbReference type="ARBA" id="ARBA00023027"/>
    </source>
</evidence>
<dbReference type="PANTHER" id="PTHR43821:SF1">
    <property type="entry name" value="NAD(P)H NITROREDUCTASE YDJA-RELATED"/>
    <property type="match status" value="1"/>
</dbReference>
<comment type="cofactor">
    <cofactor evidence="1 8">
        <name>FMN</name>
        <dbReference type="ChEBI" id="CHEBI:58210"/>
    </cofactor>
</comment>
<reference evidence="10 11" key="1">
    <citation type="submission" date="2024-09" db="EMBL/GenBank/DDBJ databases">
        <authorList>
            <person name="Sun Q."/>
            <person name="Mori K."/>
        </authorList>
    </citation>
    <scope>NUCLEOTIDE SEQUENCE [LARGE SCALE GENOMIC DNA]</scope>
    <source>
        <strain evidence="10 11">NCAIM B.01794</strain>
    </source>
</reference>
<keyword evidence="3 8" id="KW-0285">Flavoprotein</keyword>
<dbReference type="InterPro" id="IPR052530">
    <property type="entry name" value="NAD(P)H_nitroreductase"/>
</dbReference>
<evidence type="ECO:0000256" key="8">
    <source>
        <dbReference type="PIRNR" id="PIRNR000232"/>
    </source>
</evidence>
<evidence type="ECO:0000256" key="6">
    <source>
        <dbReference type="ARBA" id="ARBA00023002"/>
    </source>
</evidence>
<dbReference type="PIRSF" id="PIRSF000232">
    <property type="entry name" value="YdjA"/>
    <property type="match status" value="1"/>
</dbReference>
<dbReference type="InterPro" id="IPR029479">
    <property type="entry name" value="Nitroreductase"/>
</dbReference>
<evidence type="ECO:0000256" key="1">
    <source>
        <dbReference type="ARBA" id="ARBA00001917"/>
    </source>
</evidence>
<accession>A0ABV6SMM1</accession>
<feature type="domain" description="Nitroreductase" evidence="9">
    <location>
        <begin position="9"/>
        <end position="163"/>
    </location>
</feature>
<proteinExistence type="inferred from homology"/>
<comment type="caution">
    <text evidence="10">The sequence shown here is derived from an EMBL/GenBank/DDBJ whole genome shotgun (WGS) entry which is preliminary data.</text>
</comment>
<dbReference type="InterPro" id="IPR000415">
    <property type="entry name" value="Nitroreductase-like"/>
</dbReference>
<name>A0ABV6SMM1_AZOPA</name>
<keyword evidence="5 8" id="KW-0521">NADP</keyword>
<keyword evidence="6 8" id="KW-0560">Oxidoreductase</keyword>
<evidence type="ECO:0000256" key="2">
    <source>
        <dbReference type="ARBA" id="ARBA00007118"/>
    </source>
</evidence>
<evidence type="ECO:0000256" key="5">
    <source>
        <dbReference type="ARBA" id="ARBA00022857"/>
    </source>
</evidence>
<dbReference type="EMBL" id="JBHLSS010000072">
    <property type="protein sequence ID" value="MFC0710189.1"/>
    <property type="molecule type" value="Genomic_DNA"/>
</dbReference>
<evidence type="ECO:0000313" key="10">
    <source>
        <dbReference type="EMBL" id="MFC0710189.1"/>
    </source>
</evidence>
<dbReference type="PANTHER" id="PTHR43821">
    <property type="entry name" value="NAD(P)H NITROREDUCTASE YDJA-RELATED"/>
    <property type="match status" value="1"/>
</dbReference>
<protein>
    <recommendedName>
        <fullName evidence="8">Putative NAD(P)H nitroreductase</fullName>
        <ecNumber evidence="8">1.-.-.-</ecNumber>
    </recommendedName>
</protein>
<dbReference type="RefSeq" id="WP_376945982.1">
    <property type="nucleotide sequence ID" value="NZ_CP171449.1"/>
</dbReference>